<dbReference type="InterPro" id="IPR001787">
    <property type="entry name" value="Ribosomal_bL21"/>
</dbReference>
<evidence type="ECO:0000313" key="6">
    <source>
        <dbReference type="EMBL" id="GAG35395.1"/>
    </source>
</evidence>
<dbReference type="HAMAP" id="MF_01363">
    <property type="entry name" value="Ribosomal_bL21"/>
    <property type="match status" value="1"/>
</dbReference>
<dbReference type="InterPro" id="IPR036164">
    <property type="entry name" value="bL21-like_sf"/>
</dbReference>
<dbReference type="GO" id="GO:0006412">
    <property type="term" value="P:translation"/>
    <property type="evidence" value="ECO:0007669"/>
    <property type="project" value="InterPro"/>
</dbReference>
<dbReference type="GO" id="GO:0005840">
    <property type="term" value="C:ribosome"/>
    <property type="evidence" value="ECO:0007669"/>
    <property type="project" value="UniProtKB-KW"/>
</dbReference>
<comment type="similarity">
    <text evidence="1">Belongs to the bacterial ribosomal protein bL21 family.</text>
</comment>
<dbReference type="AlphaFoldDB" id="X0WXH3"/>
<dbReference type="GO" id="GO:0003735">
    <property type="term" value="F:structural constituent of ribosome"/>
    <property type="evidence" value="ECO:0007669"/>
    <property type="project" value="InterPro"/>
</dbReference>
<dbReference type="InterPro" id="IPR018258">
    <property type="entry name" value="Ribosomal_bL21_CS"/>
</dbReference>
<dbReference type="GO" id="GO:0005737">
    <property type="term" value="C:cytoplasm"/>
    <property type="evidence" value="ECO:0007669"/>
    <property type="project" value="UniProtKB-ARBA"/>
</dbReference>
<evidence type="ECO:0000256" key="5">
    <source>
        <dbReference type="ARBA" id="ARBA00023274"/>
    </source>
</evidence>
<keyword evidence="3" id="KW-0694">RNA-binding</keyword>
<dbReference type="InterPro" id="IPR028909">
    <property type="entry name" value="bL21-like"/>
</dbReference>
<sequence>MYAIVQIGGRQVRVEKGIHIRVPKLKKPVGESISFNDVLLLSDDGEFKIGAPTVDNCTVKTKIVSHGKDPKIIVFKMKRRKGYRKKQGHRQEFTELLIENILTGEEKVSKKKKTAEEP</sequence>
<dbReference type="SUPFAM" id="SSF141091">
    <property type="entry name" value="L21p-like"/>
    <property type="match status" value="1"/>
</dbReference>
<organism evidence="6">
    <name type="scientific">marine sediment metagenome</name>
    <dbReference type="NCBI Taxonomy" id="412755"/>
    <lineage>
        <taxon>unclassified sequences</taxon>
        <taxon>metagenomes</taxon>
        <taxon>ecological metagenomes</taxon>
    </lineage>
</organism>
<feature type="non-terminal residue" evidence="6">
    <location>
        <position position="118"/>
    </location>
</feature>
<dbReference type="Pfam" id="PF00829">
    <property type="entry name" value="Ribosomal_L21p"/>
    <property type="match status" value="1"/>
</dbReference>
<protein>
    <recommendedName>
        <fullName evidence="7">50S ribosomal protein L21</fullName>
    </recommendedName>
</protein>
<gene>
    <name evidence="6" type="ORF">S01H1_74251</name>
</gene>
<evidence type="ECO:0000256" key="4">
    <source>
        <dbReference type="ARBA" id="ARBA00022980"/>
    </source>
</evidence>
<keyword evidence="4" id="KW-0689">Ribosomal protein</keyword>
<accession>X0WXH3</accession>
<dbReference type="PANTHER" id="PTHR21349">
    <property type="entry name" value="50S RIBOSOMAL PROTEIN L21"/>
    <property type="match status" value="1"/>
</dbReference>
<comment type="caution">
    <text evidence="6">The sequence shown here is derived from an EMBL/GenBank/DDBJ whole genome shotgun (WGS) entry which is preliminary data.</text>
</comment>
<dbReference type="PROSITE" id="PS01169">
    <property type="entry name" value="RIBOSOMAL_L21"/>
    <property type="match status" value="1"/>
</dbReference>
<dbReference type="NCBIfam" id="TIGR00061">
    <property type="entry name" value="L21"/>
    <property type="match status" value="1"/>
</dbReference>
<reference evidence="6" key="1">
    <citation type="journal article" date="2014" name="Front. Microbiol.">
        <title>High frequency of phylogenetically diverse reductive dehalogenase-homologous genes in deep subseafloor sedimentary metagenomes.</title>
        <authorList>
            <person name="Kawai M."/>
            <person name="Futagami T."/>
            <person name="Toyoda A."/>
            <person name="Takaki Y."/>
            <person name="Nishi S."/>
            <person name="Hori S."/>
            <person name="Arai W."/>
            <person name="Tsubouchi T."/>
            <person name="Morono Y."/>
            <person name="Uchiyama I."/>
            <person name="Ito T."/>
            <person name="Fujiyama A."/>
            <person name="Inagaki F."/>
            <person name="Takami H."/>
        </authorList>
    </citation>
    <scope>NUCLEOTIDE SEQUENCE</scope>
    <source>
        <strain evidence="6">Expedition CK06-06</strain>
    </source>
</reference>
<evidence type="ECO:0000256" key="1">
    <source>
        <dbReference type="ARBA" id="ARBA00008563"/>
    </source>
</evidence>
<evidence type="ECO:0000256" key="3">
    <source>
        <dbReference type="ARBA" id="ARBA00022884"/>
    </source>
</evidence>
<dbReference type="EMBL" id="BARS01049661">
    <property type="protein sequence ID" value="GAG35395.1"/>
    <property type="molecule type" value="Genomic_DNA"/>
</dbReference>
<keyword evidence="2" id="KW-0699">rRNA-binding</keyword>
<keyword evidence="5" id="KW-0687">Ribonucleoprotein</keyword>
<dbReference type="GO" id="GO:0019843">
    <property type="term" value="F:rRNA binding"/>
    <property type="evidence" value="ECO:0007669"/>
    <property type="project" value="UniProtKB-KW"/>
</dbReference>
<proteinExistence type="inferred from homology"/>
<evidence type="ECO:0008006" key="7">
    <source>
        <dbReference type="Google" id="ProtNLM"/>
    </source>
</evidence>
<dbReference type="PANTHER" id="PTHR21349:SF0">
    <property type="entry name" value="LARGE RIBOSOMAL SUBUNIT PROTEIN BL21M"/>
    <property type="match status" value="1"/>
</dbReference>
<evidence type="ECO:0000256" key="2">
    <source>
        <dbReference type="ARBA" id="ARBA00022730"/>
    </source>
</evidence>
<dbReference type="GO" id="GO:1990904">
    <property type="term" value="C:ribonucleoprotein complex"/>
    <property type="evidence" value="ECO:0007669"/>
    <property type="project" value="UniProtKB-KW"/>
</dbReference>
<name>X0WXH3_9ZZZZ</name>